<gene>
    <name evidence="2" type="ORF">Agub_g16064</name>
</gene>
<evidence type="ECO:0000256" key="1">
    <source>
        <dbReference type="SAM" id="MobiDB-lite"/>
    </source>
</evidence>
<feature type="compositionally biased region" description="Basic and acidic residues" evidence="1">
    <location>
        <begin position="1"/>
        <end position="40"/>
    </location>
</feature>
<reference evidence="2 3" key="1">
    <citation type="journal article" date="2021" name="Sci. Rep.">
        <title>Genome sequencing of the multicellular alga Astrephomene provides insights into convergent evolution of germ-soma differentiation.</title>
        <authorList>
            <person name="Yamashita S."/>
            <person name="Yamamoto K."/>
            <person name="Matsuzaki R."/>
            <person name="Suzuki S."/>
            <person name="Yamaguchi H."/>
            <person name="Hirooka S."/>
            <person name="Minakuchi Y."/>
            <person name="Miyagishima S."/>
            <person name="Kawachi M."/>
            <person name="Toyoda A."/>
            <person name="Nozaki H."/>
        </authorList>
    </citation>
    <scope>NUCLEOTIDE SEQUENCE [LARGE SCALE GENOMIC DNA]</scope>
    <source>
        <strain evidence="2 3">NIES-4017</strain>
    </source>
</reference>
<evidence type="ECO:0000313" key="3">
    <source>
        <dbReference type="Proteomes" id="UP001054857"/>
    </source>
</evidence>
<dbReference type="Proteomes" id="UP001054857">
    <property type="component" value="Unassembled WGS sequence"/>
</dbReference>
<comment type="caution">
    <text evidence="2">The sequence shown here is derived from an EMBL/GenBank/DDBJ whole genome shotgun (WGS) entry which is preliminary data.</text>
</comment>
<dbReference type="AlphaFoldDB" id="A0AAD3E400"/>
<feature type="non-terminal residue" evidence="2">
    <location>
        <position position="1"/>
    </location>
</feature>
<name>A0AAD3E400_9CHLO</name>
<dbReference type="EMBL" id="BMAR01000124">
    <property type="protein sequence ID" value="GFR53275.1"/>
    <property type="molecule type" value="Genomic_DNA"/>
</dbReference>
<accession>A0AAD3E400</accession>
<feature type="non-terminal residue" evidence="2">
    <location>
        <position position="125"/>
    </location>
</feature>
<sequence>SRLSRELERVTEERDRARDDAKRAEQQRQQLDSELKELRKTSHQQMREASVTQSEAVRLLTEDKIAADGKIAGLQEKIERLDKTRILQDKALKESEEEAQLLGAQVDRLTGALSAKEATSAMQQE</sequence>
<proteinExistence type="predicted"/>
<feature type="region of interest" description="Disordered" evidence="1">
    <location>
        <begin position="1"/>
        <end position="54"/>
    </location>
</feature>
<organism evidence="2 3">
    <name type="scientific">Astrephomene gubernaculifera</name>
    <dbReference type="NCBI Taxonomy" id="47775"/>
    <lineage>
        <taxon>Eukaryota</taxon>
        <taxon>Viridiplantae</taxon>
        <taxon>Chlorophyta</taxon>
        <taxon>core chlorophytes</taxon>
        <taxon>Chlorophyceae</taxon>
        <taxon>CS clade</taxon>
        <taxon>Chlamydomonadales</taxon>
        <taxon>Astrephomenaceae</taxon>
        <taxon>Astrephomene</taxon>
    </lineage>
</organism>
<protein>
    <submittedName>
        <fullName evidence="2">Uncharacterized protein</fullName>
    </submittedName>
</protein>
<evidence type="ECO:0000313" key="2">
    <source>
        <dbReference type="EMBL" id="GFR53275.1"/>
    </source>
</evidence>
<keyword evidence="3" id="KW-1185">Reference proteome</keyword>